<keyword evidence="4" id="KW-0472">Membrane</keyword>
<dbReference type="AlphaFoldDB" id="A0A6C0CU53"/>
<proteinExistence type="predicted"/>
<dbReference type="InterPro" id="IPR045076">
    <property type="entry name" value="MutS"/>
</dbReference>
<dbReference type="GO" id="GO:0140664">
    <property type="term" value="F:ATP-dependent DNA damage sensor activity"/>
    <property type="evidence" value="ECO:0007669"/>
    <property type="project" value="InterPro"/>
</dbReference>
<reference evidence="6" key="1">
    <citation type="journal article" date="2020" name="Nature">
        <title>Giant virus diversity and host interactions through global metagenomics.</title>
        <authorList>
            <person name="Schulz F."/>
            <person name="Roux S."/>
            <person name="Paez-Espino D."/>
            <person name="Jungbluth S."/>
            <person name="Walsh D.A."/>
            <person name="Denef V.J."/>
            <person name="McMahon K.D."/>
            <person name="Konstantinidis K.T."/>
            <person name="Eloe-Fadrosh E.A."/>
            <person name="Kyrpides N.C."/>
            <person name="Woyke T."/>
        </authorList>
    </citation>
    <scope>NUCLEOTIDE SEQUENCE</scope>
    <source>
        <strain evidence="6">GVMAG-M-3300021962-46</strain>
    </source>
</reference>
<dbReference type="SMART" id="SM00534">
    <property type="entry name" value="MUTSac"/>
    <property type="match status" value="1"/>
</dbReference>
<evidence type="ECO:0000313" key="6">
    <source>
        <dbReference type="EMBL" id="QHT07229.1"/>
    </source>
</evidence>
<keyword evidence="3" id="KW-0238">DNA-binding</keyword>
<dbReference type="Pfam" id="PF00488">
    <property type="entry name" value="MutS_V"/>
    <property type="match status" value="1"/>
</dbReference>
<dbReference type="GO" id="GO:0005524">
    <property type="term" value="F:ATP binding"/>
    <property type="evidence" value="ECO:0007669"/>
    <property type="project" value="UniProtKB-KW"/>
</dbReference>
<feature type="domain" description="DNA mismatch repair proteins mutS family" evidence="5">
    <location>
        <begin position="360"/>
        <end position="566"/>
    </location>
</feature>
<name>A0A6C0CU53_9ZZZZ</name>
<dbReference type="InterPro" id="IPR027417">
    <property type="entry name" value="P-loop_NTPase"/>
</dbReference>
<sequence>MLRSKQFRKHLEKTELFFNQDLIPPYFYEYSEISPFTNSYISKSIWEDLSLTSYASQFTDYEISHQFIQYVLKHPIYDASILQERQFMWTYFQKHNQSQLLTPELEKDWYWLLSLESHTKNYIIDSLFPSSKLFRILYYHPYLLNAFQIYRSYCSPMVQCIYPISLILGPYVYVRTKMKWKLAFTNYLKIIYQTLRWLYCQAKDTTTILRNIAMLCIYIGIYIYSFFQIIDYSNQLRKYRNIILKRMQHIQSHIQRFQKQLKEMTVDFWKPYMPHLKRDDLLTEYKGTVYEFYTLWKYPQKRLNLKNMYEVMGIYETLRQMAPILHHDWTLPTYDKKHTYLGSMRHPLLPLAVANPIHLGHHLIVTGPNAAGKTTYVKALLWNILLGQSFGIVRAAYGNIHLYDTILHHDRIKDMIGNYSLFEAEMKKIHESLAQIDLSNNIIYFMDEPLHSTPPYDGAAMLKAWMLYLAQKNKCPSDIKDIQPNQREIKMILTTHYLTLQHLEEEAPKDFKNLSMIALRSMKDQHQFIFPYKIQKGFSNQTIGIELLKERDFPIELIETAIKIKNKIYSQQVNV</sequence>
<evidence type="ECO:0000256" key="1">
    <source>
        <dbReference type="ARBA" id="ARBA00022741"/>
    </source>
</evidence>
<feature type="transmembrane region" description="Helical" evidence="4">
    <location>
        <begin position="212"/>
        <end position="230"/>
    </location>
</feature>
<organism evidence="6">
    <name type="scientific">viral metagenome</name>
    <dbReference type="NCBI Taxonomy" id="1070528"/>
    <lineage>
        <taxon>unclassified sequences</taxon>
        <taxon>metagenomes</taxon>
        <taxon>organismal metagenomes</taxon>
    </lineage>
</organism>
<dbReference type="Gene3D" id="3.40.50.300">
    <property type="entry name" value="P-loop containing nucleotide triphosphate hydrolases"/>
    <property type="match status" value="1"/>
</dbReference>
<dbReference type="GO" id="GO:0030983">
    <property type="term" value="F:mismatched DNA binding"/>
    <property type="evidence" value="ECO:0007669"/>
    <property type="project" value="InterPro"/>
</dbReference>
<keyword evidence="2" id="KW-0067">ATP-binding</keyword>
<feature type="transmembrane region" description="Helical" evidence="4">
    <location>
        <begin position="156"/>
        <end position="174"/>
    </location>
</feature>
<keyword evidence="1" id="KW-0547">Nucleotide-binding</keyword>
<dbReference type="PANTHER" id="PTHR11361">
    <property type="entry name" value="DNA MISMATCH REPAIR PROTEIN MUTS FAMILY MEMBER"/>
    <property type="match status" value="1"/>
</dbReference>
<keyword evidence="4" id="KW-1133">Transmembrane helix</keyword>
<accession>A0A6C0CU53</accession>
<dbReference type="SUPFAM" id="SSF52540">
    <property type="entry name" value="P-loop containing nucleoside triphosphate hydrolases"/>
    <property type="match status" value="1"/>
</dbReference>
<evidence type="ECO:0000256" key="2">
    <source>
        <dbReference type="ARBA" id="ARBA00022840"/>
    </source>
</evidence>
<evidence type="ECO:0000259" key="5">
    <source>
        <dbReference type="SMART" id="SM00534"/>
    </source>
</evidence>
<evidence type="ECO:0000256" key="3">
    <source>
        <dbReference type="ARBA" id="ARBA00023125"/>
    </source>
</evidence>
<dbReference type="EMBL" id="MN739480">
    <property type="protein sequence ID" value="QHT07229.1"/>
    <property type="molecule type" value="Genomic_DNA"/>
</dbReference>
<protein>
    <recommendedName>
        <fullName evidence="5">DNA mismatch repair proteins mutS family domain-containing protein</fullName>
    </recommendedName>
</protein>
<dbReference type="PANTHER" id="PTHR11361:SF99">
    <property type="entry name" value="DNA MISMATCH REPAIR PROTEIN"/>
    <property type="match status" value="1"/>
</dbReference>
<keyword evidence="4" id="KW-0812">Transmembrane</keyword>
<dbReference type="GO" id="GO:0005829">
    <property type="term" value="C:cytosol"/>
    <property type="evidence" value="ECO:0007669"/>
    <property type="project" value="TreeGrafter"/>
</dbReference>
<dbReference type="GO" id="GO:0006298">
    <property type="term" value="P:mismatch repair"/>
    <property type="evidence" value="ECO:0007669"/>
    <property type="project" value="InterPro"/>
</dbReference>
<evidence type="ECO:0000256" key="4">
    <source>
        <dbReference type="SAM" id="Phobius"/>
    </source>
</evidence>
<dbReference type="InterPro" id="IPR000432">
    <property type="entry name" value="DNA_mismatch_repair_MutS_C"/>
</dbReference>